<gene>
    <name evidence="1" type="ORF">Pla163_06810</name>
</gene>
<proteinExistence type="predicted"/>
<evidence type="ECO:0000313" key="2">
    <source>
        <dbReference type="Proteomes" id="UP000319342"/>
    </source>
</evidence>
<dbReference type="Proteomes" id="UP000319342">
    <property type="component" value="Chromosome"/>
</dbReference>
<dbReference type="AlphaFoldDB" id="A0A518CWH0"/>
<accession>A0A518CWH0</accession>
<protein>
    <submittedName>
        <fullName evidence="1">Uncharacterized protein</fullName>
    </submittedName>
</protein>
<organism evidence="1 2">
    <name type="scientific">Rohdeia mirabilis</name>
    <dbReference type="NCBI Taxonomy" id="2528008"/>
    <lineage>
        <taxon>Bacteria</taxon>
        <taxon>Pseudomonadati</taxon>
        <taxon>Planctomycetota</taxon>
        <taxon>Planctomycetia</taxon>
        <taxon>Planctomycetia incertae sedis</taxon>
        <taxon>Rohdeia</taxon>
    </lineage>
</organism>
<keyword evidence="2" id="KW-1185">Reference proteome</keyword>
<dbReference type="EMBL" id="CP036290">
    <property type="protein sequence ID" value="QDU83582.1"/>
    <property type="molecule type" value="Genomic_DNA"/>
</dbReference>
<evidence type="ECO:0000313" key="1">
    <source>
        <dbReference type="EMBL" id="QDU83582.1"/>
    </source>
</evidence>
<name>A0A518CWH0_9BACT</name>
<reference evidence="1 2" key="1">
    <citation type="submission" date="2019-02" db="EMBL/GenBank/DDBJ databases">
        <title>Deep-cultivation of Planctomycetes and their phenomic and genomic characterization uncovers novel biology.</title>
        <authorList>
            <person name="Wiegand S."/>
            <person name="Jogler M."/>
            <person name="Boedeker C."/>
            <person name="Pinto D."/>
            <person name="Vollmers J."/>
            <person name="Rivas-Marin E."/>
            <person name="Kohn T."/>
            <person name="Peeters S.H."/>
            <person name="Heuer A."/>
            <person name="Rast P."/>
            <person name="Oberbeckmann S."/>
            <person name="Bunk B."/>
            <person name="Jeske O."/>
            <person name="Meyerdierks A."/>
            <person name="Storesund J.E."/>
            <person name="Kallscheuer N."/>
            <person name="Luecker S."/>
            <person name="Lage O.M."/>
            <person name="Pohl T."/>
            <person name="Merkel B.J."/>
            <person name="Hornburger P."/>
            <person name="Mueller R.-W."/>
            <person name="Bruemmer F."/>
            <person name="Labrenz M."/>
            <person name="Spormann A.M."/>
            <person name="Op den Camp H."/>
            <person name="Overmann J."/>
            <person name="Amann R."/>
            <person name="Jetten M.S.M."/>
            <person name="Mascher T."/>
            <person name="Medema M.H."/>
            <person name="Devos D.P."/>
            <person name="Kaster A.-K."/>
            <person name="Ovreas L."/>
            <person name="Rohde M."/>
            <person name="Galperin M.Y."/>
            <person name="Jogler C."/>
        </authorList>
    </citation>
    <scope>NUCLEOTIDE SEQUENCE [LARGE SCALE GENOMIC DNA]</scope>
    <source>
        <strain evidence="1 2">Pla163</strain>
    </source>
</reference>
<sequence length="268" mass="29031">MPPIPGFAEFLDEWKRGLAQAGIALVVTVDGGRFDVHAPELEIEVPDVGRDPVDTLAEALGVLIARVPDGDRARLHSTLRATVFGRGTQRRTLFALRSPGVLEVVEDRTVAVTAPAPRPDLSRAARHWAFWVTLVLASALFLTFGPTLSPLGWGELRTLDPAAIELTSAPGGVEIVRLDREVGAHGTWYAVLERRTAAPQVAPPLDDAGAWLEWLGAARGRAHLEWRDDTGNVLRVDPIDVSGLGVGQELMLHVPTPPKDAARLRFGW</sequence>